<dbReference type="AlphaFoldDB" id="A0A1I4T2J8"/>
<organism evidence="2 3">
    <name type="scientific">Methanolobus profundi</name>
    <dbReference type="NCBI Taxonomy" id="487685"/>
    <lineage>
        <taxon>Archaea</taxon>
        <taxon>Methanobacteriati</taxon>
        <taxon>Methanobacteriota</taxon>
        <taxon>Stenosarchaea group</taxon>
        <taxon>Methanomicrobia</taxon>
        <taxon>Methanosarcinales</taxon>
        <taxon>Methanosarcinaceae</taxon>
        <taxon>Methanolobus</taxon>
    </lineage>
</organism>
<name>A0A1I4T2J8_9EURY</name>
<evidence type="ECO:0000313" key="2">
    <source>
        <dbReference type="EMBL" id="SFM70813.1"/>
    </source>
</evidence>
<evidence type="ECO:0000256" key="1">
    <source>
        <dbReference type="SAM" id="Phobius"/>
    </source>
</evidence>
<keyword evidence="1" id="KW-1133">Transmembrane helix</keyword>
<dbReference type="EMBL" id="FOUJ01000004">
    <property type="protein sequence ID" value="SFM70813.1"/>
    <property type="molecule type" value="Genomic_DNA"/>
</dbReference>
<keyword evidence="3" id="KW-1185">Reference proteome</keyword>
<keyword evidence="1" id="KW-0812">Transmembrane</keyword>
<proteinExistence type="predicted"/>
<feature type="transmembrane region" description="Helical" evidence="1">
    <location>
        <begin position="77"/>
        <end position="98"/>
    </location>
</feature>
<dbReference type="RefSeq" id="WP_091936748.1">
    <property type="nucleotide sequence ID" value="NZ_FOUJ01000004.1"/>
</dbReference>
<accession>A0A1I4T2J8</accession>
<dbReference type="Proteomes" id="UP000198535">
    <property type="component" value="Unassembled WGS sequence"/>
</dbReference>
<feature type="transmembrane region" description="Helical" evidence="1">
    <location>
        <begin position="154"/>
        <end position="173"/>
    </location>
</feature>
<feature type="transmembrane region" description="Helical" evidence="1">
    <location>
        <begin position="10"/>
        <end position="28"/>
    </location>
</feature>
<reference evidence="3" key="1">
    <citation type="submission" date="2016-10" db="EMBL/GenBank/DDBJ databases">
        <authorList>
            <person name="Varghese N."/>
            <person name="Submissions S."/>
        </authorList>
    </citation>
    <scope>NUCLEOTIDE SEQUENCE [LARGE SCALE GENOMIC DNA]</scope>
    <source>
        <strain evidence="3">Mob M</strain>
    </source>
</reference>
<keyword evidence="1" id="KW-0472">Membrane</keyword>
<feature type="transmembrane region" description="Helical" evidence="1">
    <location>
        <begin position="104"/>
        <end position="133"/>
    </location>
</feature>
<gene>
    <name evidence="2" type="ORF">SAMN04488696_2144</name>
</gene>
<feature type="transmembrane region" description="Helical" evidence="1">
    <location>
        <begin position="179"/>
        <end position="199"/>
    </location>
</feature>
<feature type="transmembrane region" description="Helical" evidence="1">
    <location>
        <begin position="43"/>
        <end position="65"/>
    </location>
</feature>
<protein>
    <submittedName>
        <fullName evidence="2">Uncharacterized protein</fullName>
    </submittedName>
</protein>
<sequence>MKNEEIHNPIFLNITINVAIVSIVQYIMDKQLGSGYSSLLSDYYSLSIVAFVFIYVFIESNLLTVPRKVIEAAKSYFLLNLFIAGILLLLSKYASSFIIYNKSIFVLVTSLLIAANIAIPLVFCVLIFVLGLFWNTIAKIGKSFLESDEKREYFLTKVIISFIISSYCFLILIQFEQSMILSITFSLLILVFINVCTYLRMPHSDN</sequence>
<evidence type="ECO:0000313" key="3">
    <source>
        <dbReference type="Proteomes" id="UP000198535"/>
    </source>
</evidence>